<dbReference type="InterPro" id="IPR019546">
    <property type="entry name" value="TAT_signal_bac_arc"/>
</dbReference>
<dbReference type="SUPFAM" id="SSF51430">
    <property type="entry name" value="NAD(P)-linked oxidoreductase"/>
    <property type="match status" value="1"/>
</dbReference>
<dbReference type="InterPro" id="IPR023210">
    <property type="entry name" value="NADP_OxRdtase_dom"/>
</dbReference>
<evidence type="ECO:0000256" key="4">
    <source>
        <dbReference type="ARBA" id="ARBA00023002"/>
    </source>
</evidence>
<name>C3XEW2_9HELI</name>
<dbReference type="eggNOG" id="COG0656">
    <property type="taxonomic scope" value="Bacteria"/>
</dbReference>
<feature type="domain" description="NADP-dependent oxidoreductase" evidence="5">
    <location>
        <begin position="104"/>
        <end position="308"/>
    </location>
</feature>
<gene>
    <name evidence="6" type="ORF">HRAG_00608</name>
</gene>
<dbReference type="HOGENOM" id="CLU_023205_0_1_7"/>
<dbReference type="Proteomes" id="UP000005085">
    <property type="component" value="Unassembled WGS sequence"/>
</dbReference>
<accession>C3XEW2</accession>
<evidence type="ECO:0000259" key="5">
    <source>
        <dbReference type="Pfam" id="PF00248"/>
    </source>
</evidence>
<dbReference type="PROSITE" id="PS51318">
    <property type="entry name" value="TAT"/>
    <property type="match status" value="1"/>
</dbReference>
<dbReference type="CDD" id="cd19071">
    <property type="entry name" value="AKR_AKR1-5-like"/>
    <property type="match status" value="1"/>
</dbReference>
<protein>
    <submittedName>
        <fullName evidence="6">Tat (Twin-arginine translocation) pathway signal sequence</fullName>
    </submittedName>
</protein>
<dbReference type="PRINTS" id="PR00069">
    <property type="entry name" value="ALDKETRDTASE"/>
</dbReference>
<proteinExistence type="inferred from homology"/>
<keyword evidence="2" id="KW-0500">Molybdenum</keyword>
<dbReference type="EMBL" id="ACDN02000002">
    <property type="protein sequence ID" value="EEO23551.2"/>
    <property type="molecule type" value="Genomic_DNA"/>
</dbReference>
<dbReference type="InterPro" id="IPR036812">
    <property type="entry name" value="NAD(P)_OxRdtase_dom_sf"/>
</dbReference>
<dbReference type="GO" id="GO:0016616">
    <property type="term" value="F:oxidoreductase activity, acting on the CH-OH group of donors, NAD or NADP as acceptor"/>
    <property type="evidence" value="ECO:0007669"/>
    <property type="project" value="UniProtKB-ARBA"/>
</dbReference>
<reference evidence="6 7" key="1">
    <citation type="journal article" date="2014" name="Genome Announc.">
        <title>Draft genome sequences of six enterohepatic helicobacter species isolated from humans and one from rhesus macaques.</title>
        <authorList>
            <person name="Shen Z."/>
            <person name="Sheh A."/>
            <person name="Young S.K."/>
            <person name="Abouelliel A."/>
            <person name="Ward D.V."/>
            <person name="Earl A.M."/>
            <person name="Fox J.G."/>
        </authorList>
    </citation>
    <scope>NUCLEOTIDE SEQUENCE [LARGE SCALE GENOMIC DNA]</scope>
    <source>
        <strain evidence="6 7">ATCC 43879</strain>
    </source>
</reference>
<dbReference type="AlphaFoldDB" id="C3XEW2"/>
<organism evidence="6 7">
    <name type="scientific">Helicobacter bilis ATCC 43879</name>
    <dbReference type="NCBI Taxonomy" id="613026"/>
    <lineage>
        <taxon>Bacteria</taxon>
        <taxon>Pseudomonadati</taxon>
        <taxon>Campylobacterota</taxon>
        <taxon>Epsilonproteobacteria</taxon>
        <taxon>Campylobacterales</taxon>
        <taxon>Helicobacteraceae</taxon>
        <taxon>Helicobacter</taxon>
    </lineage>
</organism>
<evidence type="ECO:0000313" key="6">
    <source>
        <dbReference type="EMBL" id="EEO23551.2"/>
    </source>
</evidence>
<evidence type="ECO:0000313" key="7">
    <source>
        <dbReference type="Proteomes" id="UP000005085"/>
    </source>
</evidence>
<comment type="similarity">
    <text evidence="1">Belongs to the aldo/keto reductase family.</text>
</comment>
<keyword evidence="3" id="KW-0521">NADP</keyword>
<dbReference type="PANTHER" id="PTHR43827:SF3">
    <property type="entry name" value="NADP-DEPENDENT OXIDOREDUCTASE DOMAIN-CONTAINING PROTEIN"/>
    <property type="match status" value="1"/>
</dbReference>
<keyword evidence="4" id="KW-0560">Oxidoreductase</keyword>
<dbReference type="InterPro" id="IPR020471">
    <property type="entry name" value="AKR"/>
</dbReference>
<evidence type="ECO:0000256" key="1">
    <source>
        <dbReference type="ARBA" id="ARBA00007905"/>
    </source>
</evidence>
<dbReference type="Gene3D" id="3.20.20.100">
    <property type="entry name" value="NADP-dependent oxidoreductase domain"/>
    <property type="match status" value="1"/>
</dbReference>
<dbReference type="Pfam" id="PF00248">
    <property type="entry name" value="Aldo_ket_red"/>
    <property type="match status" value="1"/>
</dbReference>
<keyword evidence="7" id="KW-1185">Reference proteome</keyword>
<dbReference type="NCBIfam" id="TIGR01409">
    <property type="entry name" value="TAT_signal_seq"/>
    <property type="match status" value="1"/>
</dbReference>
<dbReference type="RefSeq" id="WP_020995403.1">
    <property type="nucleotide sequence ID" value="NZ_KI392032.1"/>
</dbReference>
<dbReference type="PANTHER" id="PTHR43827">
    <property type="entry name" value="2,5-DIKETO-D-GLUCONIC ACID REDUCTASE"/>
    <property type="match status" value="1"/>
</dbReference>
<sequence>MQNTMTRREFVKIAGIAGGAMLLGQSLLNIAFAAPRVDIQGFFSTQKLSNGVEIPRYGIDSCAHALGGTKEGGQVILEALRAGFKYIEAHGATSEAGDGYVLSQLPRQDVFLSLQLPKGISTESEVLDAFNEGLAKMKTDYLDLVIVEVAEAKGRASWLEITREVWRAVENLYKQKRVRSIGIANLKAEQFDEFMESCEIKPMVSQLNISPFTLNHANKVLIERFQNRKIAVSTTTALGDFEGSVYDPILQKVAQKHNKTGAQVALRWSLQSGFITLPPASSVEQAKEYADIFNFKLDARDMKAISRVHEKMKK</sequence>
<evidence type="ECO:0000256" key="2">
    <source>
        <dbReference type="ARBA" id="ARBA00022505"/>
    </source>
</evidence>
<dbReference type="OrthoDB" id="5328358at2"/>
<dbReference type="InterPro" id="IPR006311">
    <property type="entry name" value="TAT_signal"/>
</dbReference>
<evidence type="ECO:0000256" key="3">
    <source>
        <dbReference type="ARBA" id="ARBA00022857"/>
    </source>
</evidence>
<comment type="caution">
    <text evidence="6">The sequence shown here is derived from an EMBL/GenBank/DDBJ whole genome shotgun (WGS) entry which is preliminary data.</text>
</comment>